<evidence type="ECO:0000256" key="1">
    <source>
        <dbReference type="ARBA" id="ARBA00023267"/>
    </source>
</evidence>
<dbReference type="CDD" id="cd06850">
    <property type="entry name" value="biotinyl_domain"/>
    <property type="match status" value="1"/>
</dbReference>
<evidence type="ECO:0000313" key="3">
    <source>
        <dbReference type="EMBL" id="NGZ89004.1"/>
    </source>
</evidence>
<proteinExistence type="predicted"/>
<dbReference type="RefSeq" id="WP_166399273.1">
    <property type="nucleotide sequence ID" value="NZ_JAANAS010000013.1"/>
</dbReference>
<keyword evidence="1" id="KW-0092">Biotin</keyword>
<accession>A0A967AB54</accession>
<dbReference type="PANTHER" id="PTHR45266:SF3">
    <property type="entry name" value="OXALOACETATE DECARBOXYLASE ALPHA CHAIN"/>
    <property type="match status" value="1"/>
</dbReference>
<evidence type="ECO:0000313" key="4">
    <source>
        <dbReference type="Proteomes" id="UP000643701"/>
    </source>
</evidence>
<dbReference type="AlphaFoldDB" id="A0A967AB54"/>
<evidence type="ECO:0000259" key="2">
    <source>
        <dbReference type="PROSITE" id="PS50968"/>
    </source>
</evidence>
<dbReference type="InterPro" id="IPR050709">
    <property type="entry name" value="Biotin_Carboxyl_Carrier/Decarb"/>
</dbReference>
<organism evidence="3 4">
    <name type="scientific">Psychroflexus maritimus</name>
    <dbReference type="NCBI Taxonomy" id="2714865"/>
    <lineage>
        <taxon>Bacteria</taxon>
        <taxon>Pseudomonadati</taxon>
        <taxon>Bacteroidota</taxon>
        <taxon>Flavobacteriia</taxon>
        <taxon>Flavobacteriales</taxon>
        <taxon>Flavobacteriaceae</taxon>
        <taxon>Psychroflexus</taxon>
    </lineage>
</organism>
<dbReference type="InterPro" id="IPR011053">
    <property type="entry name" value="Single_hybrid_motif"/>
</dbReference>
<name>A0A967AB54_9FLAO</name>
<dbReference type="Pfam" id="PF00364">
    <property type="entry name" value="Biotin_lipoyl"/>
    <property type="match status" value="1"/>
</dbReference>
<sequence>MHNQLKAKVDEQYEFEFEQAEISDLDAVQINAKEFHVIHQNQSFHAQIIAEDFHNQTYTIKVKSNTYQVKISNPLDLLINKMGLTLNTGVIESEIKAPMPGLILDIPVAEGDTVKVGDTLIVLEAMKMENALSSPMDGVVKAIHVKSSDSVAKSELLIELE</sequence>
<dbReference type="PANTHER" id="PTHR45266">
    <property type="entry name" value="OXALOACETATE DECARBOXYLASE ALPHA CHAIN"/>
    <property type="match status" value="1"/>
</dbReference>
<feature type="domain" description="Lipoyl-binding" evidence="2">
    <location>
        <begin position="79"/>
        <end position="161"/>
    </location>
</feature>
<dbReference type="SUPFAM" id="SSF51230">
    <property type="entry name" value="Single hybrid motif"/>
    <property type="match status" value="1"/>
</dbReference>
<dbReference type="Gene3D" id="2.40.50.100">
    <property type="match status" value="1"/>
</dbReference>
<dbReference type="Proteomes" id="UP000643701">
    <property type="component" value="Unassembled WGS sequence"/>
</dbReference>
<dbReference type="PROSITE" id="PS00188">
    <property type="entry name" value="BIOTIN"/>
    <property type="match status" value="1"/>
</dbReference>
<dbReference type="InterPro" id="IPR001882">
    <property type="entry name" value="Biotin_BS"/>
</dbReference>
<protein>
    <submittedName>
        <fullName evidence="3">Acetyl-CoA carboxylase biotin carboxyl carrier protein subunit</fullName>
    </submittedName>
</protein>
<keyword evidence="4" id="KW-1185">Reference proteome</keyword>
<reference evidence="3" key="1">
    <citation type="submission" date="2020-03" db="EMBL/GenBank/DDBJ databases">
        <title>Psychroflexus Maritimus sp. nov., isolate from marine sediment.</title>
        <authorList>
            <person name="Zhong Y.-L."/>
        </authorList>
    </citation>
    <scope>NUCLEOTIDE SEQUENCE</scope>
    <source>
        <strain evidence="3">C1</strain>
    </source>
</reference>
<dbReference type="EMBL" id="JAANAS010000013">
    <property type="protein sequence ID" value="NGZ89004.1"/>
    <property type="molecule type" value="Genomic_DNA"/>
</dbReference>
<dbReference type="InterPro" id="IPR000089">
    <property type="entry name" value="Biotin_lipoyl"/>
</dbReference>
<gene>
    <name evidence="3" type="ORF">G7034_01910</name>
</gene>
<comment type="caution">
    <text evidence="3">The sequence shown here is derived from an EMBL/GenBank/DDBJ whole genome shotgun (WGS) entry which is preliminary data.</text>
</comment>
<dbReference type="PROSITE" id="PS50968">
    <property type="entry name" value="BIOTINYL_LIPOYL"/>
    <property type="match status" value="1"/>
</dbReference>
<dbReference type="FunFam" id="2.40.50.100:FF:000003">
    <property type="entry name" value="Acetyl-CoA carboxylase biotin carboxyl carrier protein"/>
    <property type="match status" value="1"/>
</dbReference>